<feature type="transmembrane region" description="Helical" evidence="6">
    <location>
        <begin position="217"/>
        <end position="237"/>
    </location>
</feature>
<evidence type="ECO:0000313" key="8">
    <source>
        <dbReference type="EMBL" id="KZO90214.1"/>
    </source>
</evidence>
<evidence type="ECO:0000256" key="1">
    <source>
        <dbReference type="ARBA" id="ARBA00004141"/>
    </source>
</evidence>
<dbReference type="PANTHER" id="PTHR43791">
    <property type="entry name" value="PERMEASE-RELATED"/>
    <property type="match status" value="1"/>
</dbReference>
<evidence type="ECO:0000256" key="5">
    <source>
        <dbReference type="ARBA" id="ARBA00023136"/>
    </source>
</evidence>
<gene>
    <name evidence="8" type="ORF">CALVIDRAFT_569262</name>
</gene>
<comment type="subcellular location">
    <subcellularLocation>
        <location evidence="1">Membrane</location>
        <topology evidence="1">Multi-pass membrane protein</topology>
    </subcellularLocation>
</comment>
<dbReference type="FunFam" id="1.20.1250.20:FF:000013">
    <property type="entry name" value="MFS general substrate transporter"/>
    <property type="match status" value="1"/>
</dbReference>
<dbReference type="InterPro" id="IPR036259">
    <property type="entry name" value="MFS_trans_sf"/>
</dbReference>
<keyword evidence="3 6" id="KW-0812">Transmembrane</keyword>
<protein>
    <submittedName>
        <fullName evidence="8">MFS general substrate transporter</fullName>
    </submittedName>
</protein>
<evidence type="ECO:0000256" key="4">
    <source>
        <dbReference type="ARBA" id="ARBA00022989"/>
    </source>
</evidence>
<feature type="transmembrane region" description="Helical" evidence="6">
    <location>
        <begin position="322"/>
        <end position="341"/>
    </location>
</feature>
<keyword evidence="5 6" id="KW-0472">Membrane</keyword>
<feature type="transmembrane region" description="Helical" evidence="6">
    <location>
        <begin position="376"/>
        <end position="397"/>
    </location>
</feature>
<accession>A0A167G691</accession>
<dbReference type="GO" id="GO:0022857">
    <property type="term" value="F:transmembrane transporter activity"/>
    <property type="evidence" value="ECO:0007669"/>
    <property type="project" value="InterPro"/>
</dbReference>
<evidence type="ECO:0000313" key="9">
    <source>
        <dbReference type="Proteomes" id="UP000076738"/>
    </source>
</evidence>
<evidence type="ECO:0000256" key="3">
    <source>
        <dbReference type="ARBA" id="ARBA00022692"/>
    </source>
</evidence>
<dbReference type="Proteomes" id="UP000076738">
    <property type="component" value="Unassembled WGS sequence"/>
</dbReference>
<dbReference type="GO" id="GO:0016020">
    <property type="term" value="C:membrane"/>
    <property type="evidence" value="ECO:0007669"/>
    <property type="project" value="UniProtKB-SubCell"/>
</dbReference>
<feature type="transmembrane region" description="Helical" evidence="6">
    <location>
        <begin position="124"/>
        <end position="142"/>
    </location>
</feature>
<dbReference type="Gene3D" id="1.20.1250.20">
    <property type="entry name" value="MFS general substrate transporter like domains"/>
    <property type="match status" value="2"/>
</dbReference>
<keyword evidence="4 6" id="KW-1133">Transmembrane helix</keyword>
<dbReference type="Pfam" id="PF07690">
    <property type="entry name" value="MFS_1"/>
    <property type="match status" value="1"/>
</dbReference>
<feature type="domain" description="Major facilitator superfamily (MFS) profile" evidence="7">
    <location>
        <begin position="55"/>
        <end position="469"/>
    </location>
</feature>
<evidence type="ECO:0000256" key="2">
    <source>
        <dbReference type="ARBA" id="ARBA00022448"/>
    </source>
</evidence>
<proteinExistence type="predicted"/>
<feature type="transmembrane region" description="Helical" evidence="6">
    <location>
        <begin position="54"/>
        <end position="74"/>
    </location>
</feature>
<evidence type="ECO:0000256" key="6">
    <source>
        <dbReference type="SAM" id="Phobius"/>
    </source>
</evidence>
<feature type="transmembrane region" description="Helical" evidence="6">
    <location>
        <begin position="353"/>
        <end position="370"/>
    </location>
</feature>
<sequence length="498" mass="55080">MSKPKEISFLDVDRIELKAIADAGPTSKEIEEDDDNTEIDPEAEKRLVQKFDRLIMPLLMLVYLLGYLDRANLGNGRLMGLPADILGGDPTGQLFAWLNSSFYFAYIVFQFPGTILGKKFSQNFWLGVAATGWGFCSALQALSYNFANAFICRFGVGFFESMFSPNISLYFTFFYTRAEIGGRLGTWFACASLAGAFGGLIAYGVQHVNSRISDWRLLFIIEGFPAVIVGLLCMKVLPDRPDTMTWLSPEEKRLALRRMNRGGRKERAHTLNVKHLWRAAKDIKIYIYGIIYFGANAQAASLGGFLPTIISDMGYAGANAQLFSVPPYAVAAAVLIITSFLSDRYQSRGLPMFISSMVGGTGYLLLMVNVPVHVKYFATVLVTTACYTTIGMAIAWFPYNMGSESKRAAGIPIFQGIGQCGSILGSNIYPTADAPRYLMGFGVSCGFAYLAAILALILTLWIRWENNRRDRLYGVVDRNAPVDTSELADDAHAFRYTP</sequence>
<dbReference type="PROSITE" id="PS50850">
    <property type="entry name" value="MFS"/>
    <property type="match status" value="1"/>
</dbReference>
<evidence type="ECO:0000259" key="7">
    <source>
        <dbReference type="PROSITE" id="PS50850"/>
    </source>
</evidence>
<dbReference type="AlphaFoldDB" id="A0A167G691"/>
<dbReference type="EMBL" id="KV417348">
    <property type="protein sequence ID" value="KZO90214.1"/>
    <property type="molecule type" value="Genomic_DNA"/>
</dbReference>
<dbReference type="STRING" id="1330018.A0A167G691"/>
<keyword evidence="9" id="KW-1185">Reference proteome</keyword>
<feature type="transmembrane region" description="Helical" evidence="6">
    <location>
        <begin position="154"/>
        <end position="175"/>
    </location>
</feature>
<reference evidence="8 9" key="1">
    <citation type="journal article" date="2016" name="Mol. Biol. Evol.">
        <title>Comparative Genomics of Early-Diverging Mushroom-Forming Fungi Provides Insights into the Origins of Lignocellulose Decay Capabilities.</title>
        <authorList>
            <person name="Nagy L.G."/>
            <person name="Riley R."/>
            <person name="Tritt A."/>
            <person name="Adam C."/>
            <person name="Daum C."/>
            <person name="Floudas D."/>
            <person name="Sun H."/>
            <person name="Yadav J.S."/>
            <person name="Pangilinan J."/>
            <person name="Larsson K.H."/>
            <person name="Matsuura K."/>
            <person name="Barry K."/>
            <person name="Labutti K."/>
            <person name="Kuo R."/>
            <person name="Ohm R.A."/>
            <person name="Bhattacharya S.S."/>
            <person name="Shirouzu T."/>
            <person name="Yoshinaga Y."/>
            <person name="Martin F.M."/>
            <person name="Grigoriev I.V."/>
            <person name="Hibbett D.S."/>
        </authorList>
    </citation>
    <scope>NUCLEOTIDE SEQUENCE [LARGE SCALE GENOMIC DNA]</scope>
    <source>
        <strain evidence="8 9">TUFC12733</strain>
    </source>
</reference>
<feature type="transmembrane region" description="Helical" evidence="6">
    <location>
        <begin position="285"/>
        <end position="310"/>
    </location>
</feature>
<dbReference type="PANTHER" id="PTHR43791:SF36">
    <property type="entry name" value="TRANSPORTER, PUTATIVE (AFU_ORTHOLOGUE AFUA_6G08340)-RELATED"/>
    <property type="match status" value="1"/>
</dbReference>
<dbReference type="InterPro" id="IPR011701">
    <property type="entry name" value="MFS"/>
</dbReference>
<keyword evidence="2" id="KW-0813">Transport</keyword>
<dbReference type="SUPFAM" id="SSF103473">
    <property type="entry name" value="MFS general substrate transporter"/>
    <property type="match status" value="1"/>
</dbReference>
<feature type="transmembrane region" description="Helical" evidence="6">
    <location>
        <begin position="187"/>
        <end position="205"/>
    </location>
</feature>
<name>A0A167G691_CALVF</name>
<dbReference type="InterPro" id="IPR020846">
    <property type="entry name" value="MFS_dom"/>
</dbReference>
<organism evidence="8 9">
    <name type="scientific">Calocera viscosa (strain TUFC12733)</name>
    <dbReference type="NCBI Taxonomy" id="1330018"/>
    <lineage>
        <taxon>Eukaryota</taxon>
        <taxon>Fungi</taxon>
        <taxon>Dikarya</taxon>
        <taxon>Basidiomycota</taxon>
        <taxon>Agaricomycotina</taxon>
        <taxon>Dacrymycetes</taxon>
        <taxon>Dacrymycetales</taxon>
        <taxon>Dacrymycetaceae</taxon>
        <taxon>Calocera</taxon>
    </lineage>
</organism>
<feature type="transmembrane region" description="Helical" evidence="6">
    <location>
        <begin position="441"/>
        <end position="462"/>
    </location>
</feature>
<dbReference type="OrthoDB" id="2985014at2759"/>
<feature type="transmembrane region" description="Helical" evidence="6">
    <location>
        <begin position="409"/>
        <end position="429"/>
    </location>
</feature>
<feature type="transmembrane region" description="Helical" evidence="6">
    <location>
        <begin position="94"/>
        <end position="112"/>
    </location>
</feature>